<sequence length="640" mass="70648">MAGIDIRRDTQVPRVPTYDQFTVAPSEAAAPRFSAPDMPIVAGKEALSVGQGMMQAGTALSAMAEKAQLEADQLRVIDSTNEAVKAQMALTYDKTNGFLNLKGKAALERPDGKPLDIEYTEKFENQLGIIEKKLGNDQQKKMFRMATSGLTKQFIGSVNSHVAAEYKDYQTATFNGTIDVSTQKMALNFGDPTIIKEQQNLITSAVAARDKDLPEEQRAANLVKALSPGNTAVVSSAIEAGNHIYAKEFLLQNSAFITPENRLHLAKAVELGGFEERTQGYAEQFLTEAKGDFKAAIELARTKLSGKDEDRTVERLKVRADEGRQVDAKQVQTEAERILAVSKGDVKAALTLAREQLDGTLEDTVVSKITQMDAQNTAVREREQRAAKEAGWDAYNKSGSFSKVPKTILAAMDPTDVASLREHAENRIYSQTVRGAAAEDRRERELYKKAAPEYLALVSDPDKLSSMSPTDIIALQPKLGTQHTQALLTKREQLENREGKLTAKMDNDQFNAIADEYGLDPFAKSKSKSQKEALGLVKSRVDMLLEQAAKNKRAPLTKDEKADIMRNGMKQEVEIDGFIWNDTKPALTLTPKEMDKVIVPSSDRTAIIEALKQAYKKNPNPQYEPTEANIRRMYVKGLSQ</sequence>
<gene>
    <name evidence="1" type="ORF">UFOVP137_19</name>
</gene>
<dbReference type="EMBL" id="LR796255">
    <property type="protein sequence ID" value="CAB4131892.1"/>
    <property type="molecule type" value="Genomic_DNA"/>
</dbReference>
<reference evidence="1" key="1">
    <citation type="submission" date="2020-04" db="EMBL/GenBank/DDBJ databases">
        <authorList>
            <person name="Chiriac C."/>
            <person name="Salcher M."/>
            <person name="Ghai R."/>
            <person name="Kavagutti S V."/>
        </authorList>
    </citation>
    <scope>NUCLEOTIDE SEQUENCE</scope>
</reference>
<name>A0A6J5LE73_9CAUD</name>
<accession>A0A6J5LE73</accession>
<evidence type="ECO:0000313" key="1">
    <source>
        <dbReference type="EMBL" id="CAB4131892.1"/>
    </source>
</evidence>
<protein>
    <submittedName>
        <fullName evidence="1">Uncharacterized protein</fullName>
    </submittedName>
</protein>
<proteinExistence type="predicted"/>
<organism evidence="1">
    <name type="scientific">uncultured Caudovirales phage</name>
    <dbReference type="NCBI Taxonomy" id="2100421"/>
    <lineage>
        <taxon>Viruses</taxon>
        <taxon>Duplodnaviria</taxon>
        <taxon>Heunggongvirae</taxon>
        <taxon>Uroviricota</taxon>
        <taxon>Caudoviricetes</taxon>
        <taxon>Peduoviridae</taxon>
        <taxon>Maltschvirus</taxon>
        <taxon>Maltschvirus maltsch</taxon>
    </lineage>
</organism>